<evidence type="ECO:0000313" key="2">
    <source>
        <dbReference type="EMBL" id="KAA0913993.1"/>
    </source>
</evidence>
<dbReference type="EMBL" id="VDFC01000143">
    <property type="protein sequence ID" value="KAA0913993.1"/>
    <property type="molecule type" value="Genomic_DNA"/>
</dbReference>
<accession>A0A5A9Z9W4</accession>
<protein>
    <submittedName>
        <fullName evidence="2">FkbM family methyltransferase</fullName>
    </submittedName>
</protein>
<dbReference type="GO" id="GO:0032259">
    <property type="term" value="P:methylation"/>
    <property type="evidence" value="ECO:0007669"/>
    <property type="project" value="UniProtKB-KW"/>
</dbReference>
<reference evidence="2 3" key="1">
    <citation type="submission" date="2019-05" db="EMBL/GenBank/DDBJ databases">
        <authorList>
            <person name="Hariharan J."/>
            <person name="Choudoir M.J."/>
            <person name="Diebold P."/>
            <person name="Panke-Buisse K."/>
            <person name="Buckley D.H."/>
        </authorList>
    </citation>
    <scope>NUCLEOTIDE SEQUENCE [LARGE SCALE GENOMIC DNA]</scope>
    <source>
        <strain evidence="2 3">SUN51</strain>
    </source>
</reference>
<organism evidence="2 3">
    <name type="scientific">Streptomyces apricus</name>
    <dbReference type="NCBI Taxonomy" id="1828112"/>
    <lineage>
        <taxon>Bacteria</taxon>
        <taxon>Bacillati</taxon>
        <taxon>Actinomycetota</taxon>
        <taxon>Actinomycetes</taxon>
        <taxon>Kitasatosporales</taxon>
        <taxon>Streptomycetaceae</taxon>
        <taxon>Streptomyces</taxon>
    </lineage>
</organism>
<dbReference type="AlphaFoldDB" id="A0A5A9Z9W4"/>
<dbReference type="PANTHER" id="PTHR36973">
    <property type="entry name" value="SLL1456 PROTEIN-RELATED"/>
    <property type="match status" value="1"/>
</dbReference>
<comment type="caution">
    <text evidence="2">The sequence shown here is derived from an EMBL/GenBank/DDBJ whole genome shotgun (WGS) entry which is preliminary data.</text>
</comment>
<evidence type="ECO:0000313" key="3">
    <source>
        <dbReference type="Proteomes" id="UP000324965"/>
    </source>
</evidence>
<dbReference type="Proteomes" id="UP000324965">
    <property type="component" value="Unassembled WGS sequence"/>
</dbReference>
<dbReference type="InterPro" id="IPR053188">
    <property type="entry name" value="FkbM_Methyltransferase"/>
</dbReference>
<dbReference type="GO" id="GO:0008171">
    <property type="term" value="F:O-methyltransferase activity"/>
    <property type="evidence" value="ECO:0007669"/>
    <property type="project" value="TreeGrafter"/>
</dbReference>
<dbReference type="NCBIfam" id="TIGR01444">
    <property type="entry name" value="fkbM_fam"/>
    <property type="match status" value="1"/>
</dbReference>
<keyword evidence="2" id="KW-0489">Methyltransferase</keyword>
<dbReference type="InterPro" id="IPR006342">
    <property type="entry name" value="FkbM_mtfrase"/>
</dbReference>
<sequence>MQTLYRRLLSILPRIGVKVVDLGPGTALVFRRGERTVAPVGRGADLVARGKARYTVTDAGTDTWVVARAAAGRSVTSVPLGPTGARLLLDGAVPADGEREFQLAASHYLCAQHVAALLELNGVNCVFDVGANTGQYGKGLRRFGYTGRIVSFEPVSDTFAKLRRSAENDPDWHVYNFALGREEAVQSIHVDWKSMNSLLPPSEYGKERYRRFAKGRTEEIEVRRLDDVMQKALEGIEDPRPYLKMDTQGFDMEVFAGAGERISEFVGLQSEVAALRLYEGSPAMGEAVAAYEAAGFGVTGMYPVTRDPATGRVVEFDCVMVRAPEPGGPAAT</sequence>
<dbReference type="Gene3D" id="3.40.50.150">
    <property type="entry name" value="Vaccinia Virus protein VP39"/>
    <property type="match status" value="1"/>
</dbReference>
<keyword evidence="2" id="KW-0808">Transferase</keyword>
<dbReference type="Pfam" id="PF05050">
    <property type="entry name" value="Methyltransf_21"/>
    <property type="match status" value="1"/>
</dbReference>
<evidence type="ECO:0000259" key="1">
    <source>
        <dbReference type="Pfam" id="PF05050"/>
    </source>
</evidence>
<dbReference type="InterPro" id="IPR029063">
    <property type="entry name" value="SAM-dependent_MTases_sf"/>
</dbReference>
<dbReference type="PANTHER" id="PTHR36973:SF4">
    <property type="entry name" value="NODULATION PROTEIN"/>
    <property type="match status" value="1"/>
</dbReference>
<keyword evidence="3" id="KW-1185">Reference proteome</keyword>
<name>A0A5A9Z9W4_9ACTN</name>
<dbReference type="OrthoDB" id="4104638at2"/>
<dbReference type="SUPFAM" id="SSF53335">
    <property type="entry name" value="S-adenosyl-L-methionine-dependent methyltransferases"/>
    <property type="match status" value="1"/>
</dbReference>
<dbReference type="RefSeq" id="WP_149516061.1">
    <property type="nucleotide sequence ID" value="NZ_VDFC01000143.1"/>
</dbReference>
<proteinExistence type="predicted"/>
<gene>
    <name evidence="2" type="ORF">FGF04_38620</name>
</gene>
<feature type="domain" description="Methyltransferase FkbM" evidence="1">
    <location>
        <begin position="128"/>
        <end position="287"/>
    </location>
</feature>